<dbReference type="Proteomes" id="UP000836387">
    <property type="component" value="Unassembled WGS sequence"/>
</dbReference>
<accession>A0ACA9TZD6</accession>
<protein>
    <submittedName>
        <fullName evidence="1">Uncharacterized protein</fullName>
    </submittedName>
</protein>
<organism evidence="1 2">
    <name type="scientific">Clonostachys rosea f. rosea IK726</name>
    <dbReference type="NCBI Taxonomy" id="1349383"/>
    <lineage>
        <taxon>Eukaryota</taxon>
        <taxon>Fungi</taxon>
        <taxon>Dikarya</taxon>
        <taxon>Ascomycota</taxon>
        <taxon>Pezizomycotina</taxon>
        <taxon>Sordariomycetes</taxon>
        <taxon>Hypocreomycetidae</taxon>
        <taxon>Hypocreales</taxon>
        <taxon>Bionectriaceae</taxon>
        <taxon>Clonostachys</taxon>
    </lineage>
</organism>
<name>A0ACA9TZD6_BIOOC</name>
<reference evidence="1" key="2">
    <citation type="submission" date="2021-10" db="EMBL/GenBank/DDBJ databases">
        <authorList>
            <person name="Piombo E."/>
        </authorList>
    </citation>
    <scope>NUCLEOTIDE SEQUENCE</scope>
</reference>
<proteinExistence type="predicted"/>
<evidence type="ECO:0000313" key="1">
    <source>
        <dbReference type="EMBL" id="CAG9946366.1"/>
    </source>
</evidence>
<evidence type="ECO:0000313" key="2">
    <source>
        <dbReference type="Proteomes" id="UP000836387"/>
    </source>
</evidence>
<sequence length="396" mass="44080">MDDTGMPLNAEWHPDLRFAGSPVLRNARIPARNLQDMMTTLPLVLEFNAFLGNEASTDARLASALSSTDEPHPTDQQLQPAGTLTRTLQDIVTTLPLVREFDAFLGDEVSAHVMIQLQSHETTQRLIHVFDDYINPIMQFQGTYFTHPMMNSLHIPCVPLDLITGDVLPRYVKYFHPMSKELLNDWIHDTTTDAHIREYKAHVGIDSQHENNYAQAMSIWRNGVAVFLSAGENHNHLPDLDPETTPWKVFNNGYRQLHRREGNGTNWSAEGIFHYFTEDGSPDDTKPHVVAFVADEAPLADGLPSTSAVQAAIWLAGTAAARDAGRNHNIFPVTVVCCSGHKVRLVQVVINLLGGAVQIRLSQIVDLRDAPHGDWAAFLDFLCWFLPSPIGDTTAP</sequence>
<gene>
    <name evidence="1" type="ORF">CRV2_00005248</name>
</gene>
<reference evidence="1" key="1">
    <citation type="submission" date="2020-04" db="EMBL/GenBank/DDBJ databases">
        <authorList>
            <person name="Broberg M."/>
        </authorList>
    </citation>
    <scope>NUCLEOTIDE SEQUENCE</scope>
</reference>
<dbReference type="EMBL" id="CADEHS020000010">
    <property type="protein sequence ID" value="CAG9946366.1"/>
    <property type="molecule type" value="Genomic_DNA"/>
</dbReference>
<comment type="caution">
    <text evidence="1">The sequence shown here is derived from an EMBL/GenBank/DDBJ whole genome shotgun (WGS) entry which is preliminary data.</text>
</comment>
<keyword evidence="2" id="KW-1185">Reference proteome</keyword>